<reference evidence="3 4" key="1">
    <citation type="journal article" date="2018" name="Sci. Rep.">
        <title>Comparative genomics provides insights into the lifestyle and reveals functional heterogeneity of dark septate endophytic fungi.</title>
        <authorList>
            <person name="Knapp D.G."/>
            <person name="Nemeth J.B."/>
            <person name="Barry K."/>
            <person name="Hainaut M."/>
            <person name="Henrissat B."/>
            <person name="Johnson J."/>
            <person name="Kuo A."/>
            <person name="Lim J.H.P."/>
            <person name="Lipzen A."/>
            <person name="Nolan M."/>
            <person name="Ohm R.A."/>
            <person name="Tamas L."/>
            <person name="Grigoriev I.V."/>
            <person name="Spatafora J.W."/>
            <person name="Nagy L.G."/>
            <person name="Kovacs G.M."/>
        </authorList>
    </citation>
    <scope>NUCLEOTIDE SEQUENCE [LARGE SCALE GENOMIC DNA]</scope>
    <source>
        <strain evidence="3 4">DSE2036</strain>
    </source>
</reference>
<dbReference type="OrthoDB" id="3780530at2759"/>
<keyword evidence="1" id="KW-0238">DNA-binding</keyword>
<dbReference type="PROSITE" id="PS51253">
    <property type="entry name" value="HTH_CENPB"/>
    <property type="match status" value="1"/>
</dbReference>
<organism evidence="3 4">
    <name type="scientific">Periconia macrospinosa</name>
    <dbReference type="NCBI Taxonomy" id="97972"/>
    <lineage>
        <taxon>Eukaryota</taxon>
        <taxon>Fungi</taxon>
        <taxon>Dikarya</taxon>
        <taxon>Ascomycota</taxon>
        <taxon>Pezizomycotina</taxon>
        <taxon>Dothideomycetes</taxon>
        <taxon>Pleosporomycetidae</taxon>
        <taxon>Pleosporales</taxon>
        <taxon>Massarineae</taxon>
        <taxon>Periconiaceae</taxon>
        <taxon>Periconia</taxon>
    </lineage>
</organism>
<keyword evidence="4" id="KW-1185">Reference proteome</keyword>
<name>A0A2V1D5F7_9PLEO</name>
<evidence type="ECO:0000259" key="2">
    <source>
        <dbReference type="PROSITE" id="PS51253"/>
    </source>
</evidence>
<dbReference type="STRING" id="97972.A0A2V1D5F7"/>
<feature type="domain" description="HTH CENPB-type" evidence="2">
    <location>
        <begin position="49"/>
        <end position="114"/>
    </location>
</feature>
<evidence type="ECO:0000313" key="4">
    <source>
        <dbReference type="Proteomes" id="UP000244855"/>
    </source>
</evidence>
<dbReference type="Pfam" id="PF03221">
    <property type="entry name" value="HTH_Tnp_Tc5"/>
    <property type="match status" value="1"/>
</dbReference>
<feature type="non-terminal residue" evidence="3">
    <location>
        <position position="132"/>
    </location>
</feature>
<sequence>MDPIQAAIGDIESLRPGEQFSYTQMAKKYSVVRSTLTRRHIHVTQAHALSYDNLRNLSQQQEQEFLRYIKRLTERGLPPTRQMIQSFASKIAREQVSMSWVDRFTRRNTESLLSRWTAGIDSNRHKADSPAK</sequence>
<evidence type="ECO:0000256" key="1">
    <source>
        <dbReference type="ARBA" id="ARBA00023125"/>
    </source>
</evidence>
<dbReference type="EMBL" id="KZ805651">
    <property type="protein sequence ID" value="PVH92753.1"/>
    <property type="molecule type" value="Genomic_DNA"/>
</dbReference>
<dbReference type="GO" id="GO:0003677">
    <property type="term" value="F:DNA binding"/>
    <property type="evidence" value="ECO:0007669"/>
    <property type="project" value="UniProtKB-KW"/>
</dbReference>
<gene>
    <name evidence="3" type="ORF">DM02DRAFT_485605</name>
</gene>
<dbReference type="SMART" id="SM00674">
    <property type="entry name" value="CENPB"/>
    <property type="match status" value="1"/>
</dbReference>
<evidence type="ECO:0000313" key="3">
    <source>
        <dbReference type="EMBL" id="PVH92753.1"/>
    </source>
</evidence>
<dbReference type="InterPro" id="IPR006600">
    <property type="entry name" value="HTH_CenpB_DNA-bd_dom"/>
</dbReference>
<protein>
    <recommendedName>
        <fullName evidence="2">HTH CENPB-type domain-containing protein</fullName>
    </recommendedName>
</protein>
<dbReference type="AlphaFoldDB" id="A0A2V1D5F7"/>
<accession>A0A2V1D5F7</accession>
<dbReference type="Proteomes" id="UP000244855">
    <property type="component" value="Unassembled WGS sequence"/>
</dbReference>
<proteinExistence type="predicted"/>